<dbReference type="Gene3D" id="2.130.10.10">
    <property type="entry name" value="YVTN repeat-like/Quinoprotein amine dehydrogenase"/>
    <property type="match status" value="8"/>
</dbReference>
<organism evidence="5 6">
    <name type="scientific">Aetokthonos hydrillicola Thurmond2011</name>
    <dbReference type="NCBI Taxonomy" id="2712845"/>
    <lineage>
        <taxon>Bacteria</taxon>
        <taxon>Bacillati</taxon>
        <taxon>Cyanobacteriota</taxon>
        <taxon>Cyanophyceae</taxon>
        <taxon>Nostocales</taxon>
        <taxon>Hapalosiphonaceae</taxon>
        <taxon>Aetokthonos</taxon>
    </lineage>
</organism>
<dbReference type="Gene3D" id="3.40.50.300">
    <property type="entry name" value="P-loop containing nucleotide triphosphate hydrolases"/>
    <property type="match status" value="1"/>
</dbReference>
<dbReference type="InterPro" id="IPR001680">
    <property type="entry name" value="WD40_rpt"/>
</dbReference>
<keyword evidence="4" id="KW-0812">Transmembrane</keyword>
<accession>A0AAP5I879</accession>
<feature type="repeat" description="WD" evidence="3">
    <location>
        <begin position="602"/>
        <end position="643"/>
    </location>
</feature>
<dbReference type="CDD" id="cd00200">
    <property type="entry name" value="WD40"/>
    <property type="match status" value="3"/>
</dbReference>
<dbReference type="InterPro" id="IPR050349">
    <property type="entry name" value="WD_LIS1/nudF_dynein_reg"/>
</dbReference>
<reference evidence="6" key="1">
    <citation type="journal article" date="2021" name="Science">
        <title>Hunting the eagle killer: A cyanobacterial neurotoxin causes vacuolar myelinopathy.</title>
        <authorList>
            <person name="Breinlinger S."/>
            <person name="Phillips T.J."/>
            <person name="Haram B.N."/>
            <person name="Mares J."/>
            <person name="Martinez Yerena J.A."/>
            <person name="Hrouzek P."/>
            <person name="Sobotka R."/>
            <person name="Henderson W.M."/>
            <person name="Schmieder P."/>
            <person name="Williams S.M."/>
            <person name="Lauderdale J.D."/>
            <person name="Wilde H.D."/>
            <person name="Gerrin W."/>
            <person name="Kust A."/>
            <person name="Washington J.W."/>
            <person name="Wagner C."/>
            <person name="Geier B."/>
            <person name="Liebeke M."/>
            <person name="Enke H."/>
            <person name="Niedermeyer T.H.J."/>
            <person name="Wilde S.B."/>
        </authorList>
    </citation>
    <scope>NUCLEOTIDE SEQUENCE [LARGE SCALE GENOMIC DNA]</scope>
    <source>
        <strain evidence="6">Thurmond2011</strain>
    </source>
</reference>
<feature type="repeat" description="WD" evidence="3">
    <location>
        <begin position="927"/>
        <end position="968"/>
    </location>
</feature>
<feature type="repeat" description="WD" evidence="3">
    <location>
        <begin position="968"/>
        <end position="1009"/>
    </location>
</feature>
<feature type="repeat" description="WD" evidence="3">
    <location>
        <begin position="1132"/>
        <end position="1173"/>
    </location>
</feature>
<keyword evidence="2" id="KW-0677">Repeat</keyword>
<dbReference type="Pfam" id="PF00400">
    <property type="entry name" value="WD40"/>
    <property type="match status" value="16"/>
</dbReference>
<keyword evidence="4" id="KW-0472">Membrane</keyword>
<feature type="repeat" description="WD" evidence="3">
    <location>
        <begin position="846"/>
        <end position="880"/>
    </location>
</feature>
<evidence type="ECO:0000256" key="2">
    <source>
        <dbReference type="ARBA" id="ARBA00022737"/>
    </source>
</evidence>
<dbReference type="AlphaFoldDB" id="A0AAP5I879"/>
<dbReference type="RefSeq" id="WP_310834016.1">
    <property type="nucleotide sequence ID" value="NZ_JAALHA020000009.1"/>
</dbReference>
<feature type="repeat" description="WD" evidence="3">
    <location>
        <begin position="689"/>
        <end position="723"/>
    </location>
</feature>
<dbReference type="InterPro" id="IPR020472">
    <property type="entry name" value="WD40_PAC1"/>
</dbReference>
<gene>
    <name evidence="5" type="ORF">G7B40_019915</name>
</gene>
<feature type="repeat" description="WD" evidence="3">
    <location>
        <begin position="1009"/>
        <end position="1050"/>
    </location>
</feature>
<name>A0AAP5I879_9CYAN</name>
<dbReference type="PROSITE" id="PS50082">
    <property type="entry name" value="WD_REPEATS_2"/>
    <property type="match status" value="16"/>
</dbReference>
<sequence>MNATPRPSYEYQVGGSLPINAPTYVERQADIDLYEALKAGEFCYVLNSRQMGKSSLRVKTMQRLLQEGIACADIDITAIGTSDITPEQWYAGVINGIINSLDLYETFDLSEWWSSQSSLSPVNRFSEFVDKILLKSIPGKIVIFVDEIDSVLTLNFNIDDFFAVIREFYNSRATHQDYQRLSFALFGVATPSDLIQDRRRTPFNIGKAIELSGFQLHEAQPLAEGLAPKTDSPMSVMEAVLEWTGGQPFLTQKLCKLILNKNDSPIPNDKARQWIQELVESKVVSNWESQDEPEHLKTIRDRIIQSSQQLTGRLLALCQQISQHQEIIADDSHEQAALRLTGLVVKRDGKLLFYNRIYQEVFNEYWCETELAKQRPYSDTLKAWIDSGRQDESRLLRGQALQDAQAWAVGKSLSDIDYQFLAASQELDKQEVEKKLQAEEQAKLVLADANRKANQRIRLGFVVLGITLIGAIASLVFAQEQWKQAYIAQDVTRLERAGASNVAQSEFDPMGALLAAIKDGKHLQTIIKNNHLQKLEQYPAASPILALTTILDRLGWQRQVLQGHQDSVNSASFSQDGQHIVTASDDKTARVWDLSGRQLAVLQGHQDKVKSASFSQDGQHIVTASDDKTARIWDLSGRQLAVLQGHQDKVKSASFSQDGQHIVTASDDNTARVWDLSGRQLPVLQGRKVNSASFSQDGQHIVTASDDKTARVWDLSGRQLAVLQGHQNGVNSASFSQDGQHIVTASGDKTARVWDLSGRQLAVLQGHQDSVNSASFSQDGQHIVTASGDKTARVWDLSGRQLAVLQGHQNWVSSASFSQDGQHIVTASGDNTPWVWDLSGHQLATLQGHQGWVNSASFSQDGQHIVTASYDKTARVWDLSGRPIRLQGHQDPVWSASFSQDGQHIVTASDDNTARVWDLSGRQLAILVGHQNGVWSASFSQDGQHIVTASSDKTARVWDLSGRQLAVLQGHQSWVRSASFSQDGQHIVTASLDSTARVWDLSGRQLAVLQGHHDWVNSASFSQDSQHIVTASYDKTARVWDLSGRQLAVLQGHQDRVYSVSFSQDGQHIVTASLDSTARVWDLSGRQLAVLQGHQDGVNSVSFSQDGQHIVTASSDKTARVWDLSGRQLAVLQGHQNGVNSASFSQDGQYIVTASYDKTARVWDLSGRQLAVLLGHQNWVNSASFSQDDQYIVTASYDKTAQVWKVDTLGQLVTRGCQWLKSYYQAFSPNVYKNNNVFEHDVNKDLITQELKSCSENDQLK</sequence>
<feature type="transmembrane region" description="Helical" evidence="4">
    <location>
        <begin position="459"/>
        <end position="478"/>
    </location>
</feature>
<dbReference type="SUPFAM" id="SSF50978">
    <property type="entry name" value="WD40 repeat-like"/>
    <property type="match status" value="3"/>
</dbReference>
<dbReference type="InterPro" id="IPR019775">
    <property type="entry name" value="WD40_repeat_CS"/>
</dbReference>
<evidence type="ECO:0000256" key="1">
    <source>
        <dbReference type="ARBA" id="ARBA00022574"/>
    </source>
</evidence>
<keyword evidence="1 3" id="KW-0853">WD repeat</keyword>
<proteinExistence type="predicted"/>
<evidence type="ECO:0000313" key="5">
    <source>
        <dbReference type="EMBL" id="MDR9896813.1"/>
    </source>
</evidence>
<dbReference type="PROSITE" id="PS00678">
    <property type="entry name" value="WD_REPEATS_1"/>
    <property type="match status" value="14"/>
</dbReference>
<dbReference type="PANTHER" id="PTHR44129">
    <property type="entry name" value="WD REPEAT-CONTAINING PROTEIN POP1"/>
    <property type="match status" value="1"/>
</dbReference>
<dbReference type="InterPro" id="IPR027417">
    <property type="entry name" value="P-loop_NTPase"/>
</dbReference>
<evidence type="ECO:0000313" key="6">
    <source>
        <dbReference type="Proteomes" id="UP000667802"/>
    </source>
</evidence>
<protein>
    <submittedName>
        <fullName evidence="5">AAA-like domain-containing protein</fullName>
    </submittedName>
</protein>
<dbReference type="Proteomes" id="UP000667802">
    <property type="component" value="Unassembled WGS sequence"/>
</dbReference>
<evidence type="ECO:0000256" key="3">
    <source>
        <dbReference type="PROSITE-ProRule" id="PRU00221"/>
    </source>
</evidence>
<feature type="repeat" description="WD" evidence="3">
    <location>
        <begin position="764"/>
        <end position="805"/>
    </location>
</feature>
<dbReference type="SMART" id="SM00320">
    <property type="entry name" value="WD40"/>
    <property type="match status" value="16"/>
</dbReference>
<feature type="repeat" description="WD" evidence="3">
    <location>
        <begin position="1050"/>
        <end position="1091"/>
    </location>
</feature>
<comment type="caution">
    <text evidence="5">The sequence shown here is derived from an EMBL/GenBank/DDBJ whole genome shotgun (WGS) entry which is preliminary data.</text>
</comment>
<dbReference type="SUPFAM" id="SSF52540">
    <property type="entry name" value="P-loop containing nucleoside triphosphate hydrolases"/>
    <property type="match status" value="1"/>
</dbReference>
<dbReference type="InterPro" id="IPR036322">
    <property type="entry name" value="WD40_repeat_dom_sf"/>
</dbReference>
<dbReference type="Pfam" id="PF14516">
    <property type="entry name" value="AAA_35"/>
    <property type="match status" value="1"/>
</dbReference>
<feature type="repeat" description="WD" evidence="3">
    <location>
        <begin position="1091"/>
        <end position="1132"/>
    </location>
</feature>
<dbReference type="PRINTS" id="PR00320">
    <property type="entry name" value="GPROTEINBRPT"/>
</dbReference>
<feature type="repeat" description="WD" evidence="3">
    <location>
        <begin position="886"/>
        <end position="927"/>
    </location>
</feature>
<keyword evidence="4" id="KW-1133">Transmembrane helix</keyword>
<dbReference type="EMBL" id="JAALHA020000009">
    <property type="protein sequence ID" value="MDR9896813.1"/>
    <property type="molecule type" value="Genomic_DNA"/>
</dbReference>
<dbReference type="InterPro" id="IPR015943">
    <property type="entry name" value="WD40/YVTN_repeat-like_dom_sf"/>
</dbReference>
<feature type="repeat" description="WD" evidence="3">
    <location>
        <begin position="561"/>
        <end position="602"/>
    </location>
</feature>
<feature type="repeat" description="WD" evidence="3">
    <location>
        <begin position="723"/>
        <end position="764"/>
    </location>
</feature>
<evidence type="ECO:0000256" key="4">
    <source>
        <dbReference type="SAM" id="Phobius"/>
    </source>
</evidence>
<dbReference type="PROSITE" id="PS50294">
    <property type="entry name" value="WD_REPEATS_REGION"/>
    <property type="match status" value="16"/>
</dbReference>
<feature type="repeat" description="WD" evidence="3">
    <location>
        <begin position="805"/>
        <end position="846"/>
    </location>
</feature>
<feature type="repeat" description="WD" evidence="3">
    <location>
        <begin position="1173"/>
        <end position="1214"/>
    </location>
</feature>
<keyword evidence="6" id="KW-1185">Reference proteome</keyword>
<feature type="repeat" description="WD" evidence="3">
    <location>
        <begin position="643"/>
        <end position="677"/>
    </location>
</feature>